<feature type="domain" description="GST N-terminal" evidence="8">
    <location>
        <begin position="1"/>
        <end position="82"/>
    </location>
</feature>
<evidence type="ECO:0000313" key="10">
    <source>
        <dbReference type="EMBL" id="QII57463.1"/>
    </source>
</evidence>
<evidence type="ECO:0000259" key="8">
    <source>
        <dbReference type="PROSITE" id="PS50404"/>
    </source>
</evidence>
<dbReference type="CDD" id="cd03183">
    <property type="entry name" value="GST_C_Theta"/>
    <property type="match status" value="1"/>
</dbReference>
<dbReference type="Pfam" id="PF02798">
    <property type="entry name" value="GST_N"/>
    <property type="match status" value="1"/>
</dbReference>
<evidence type="ECO:0000256" key="4">
    <source>
        <dbReference type="ARBA" id="ARBA00012452"/>
    </source>
</evidence>
<accession>A0A6G7K2Z4</accession>
<dbReference type="FunFam" id="3.40.30.10:FF:000176">
    <property type="entry name" value="Glutathione S-transferase theta-1"/>
    <property type="match status" value="1"/>
</dbReference>
<dbReference type="Gene3D" id="3.40.30.10">
    <property type="entry name" value="Glutaredoxin"/>
    <property type="match status" value="1"/>
</dbReference>
<dbReference type="GO" id="GO:0004364">
    <property type="term" value="F:glutathione transferase activity"/>
    <property type="evidence" value="ECO:0007669"/>
    <property type="project" value="UniProtKB-EC"/>
</dbReference>
<dbReference type="InterPro" id="IPR010987">
    <property type="entry name" value="Glutathione-S-Trfase_C-like"/>
</dbReference>
<dbReference type="FunFam" id="1.20.1050.10:FF:000008">
    <property type="entry name" value="Glutathione S-transferase theta-1"/>
    <property type="match status" value="1"/>
</dbReference>
<evidence type="ECO:0000256" key="2">
    <source>
        <dbReference type="ARBA" id="ARBA00009899"/>
    </source>
</evidence>
<dbReference type="SFLD" id="SFLDG01153">
    <property type="entry name" value="Main.4:_Theta-like"/>
    <property type="match status" value="1"/>
</dbReference>
<evidence type="ECO:0000259" key="9">
    <source>
        <dbReference type="PROSITE" id="PS50405"/>
    </source>
</evidence>
<reference evidence="10" key="1">
    <citation type="submission" date="2019-07" db="EMBL/GenBank/DDBJ databases">
        <authorList>
            <person name="Ma G."/>
        </authorList>
    </citation>
    <scope>NUCLEOTIDE SEQUENCE</scope>
</reference>
<keyword evidence="5" id="KW-0963">Cytoplasm</keyword>
<evidence type="ECO:0000256" key="1">
    <source>
        <dbReference type="ARBA" id="ARBA00004496"/>
    </source>
</evidence>
<comment type="catalytic activity">
    <reaction evidence="7">
        <text>RX + glutathione = an S-substituted glutathione + a halide anion + H(+)</text>
        <dbReference type="Rhea" id="RHEA:16437"/>
        <dbReference type="ChEBI" id="CHEBI:15378"/>
        <dbReference type="ChEBI" id="CHEBI:16042"/>
        <dbReference type="ChEBI" id="CHEBI:17792"/>
        <dbReference type="ChEBI" id="CHEBI:57925"/>
        <dbReference type="ChEBI" id="CHEBI:90779"/>
        <dbReference type="EC" id="2.5.1.18"/>
    </reaction>
</comment>
<evidence type="ECO:0000256" key="5">
    <source>
        <dbReference type="ARBA" id="ARBA00022490"/>
    </source>
</evidence>
<keyword evidence="6 10" id="KW-0808">Transferase</keyword>
<organism evidence="10">
    <name type="scientific">Xenocatantops brachycerus</name>
    <dbReference type="NCBI Taxonomy" id="227619"/>
    <lineage>
        <taxon>Eukaryota</taxon>
        <taxon>Metazoa</taxon>
        <taxon>Ecdysozoa</taxon>
        <taxon>Arthropoda</taxon>
        <taxon>Hexapoda</taxon>
        <taxon>Insecta</taxon>
        <taxon>Pterygota</taxon>
        <taxon>Neoptera</taxon>
        <taxon>Polyneoptera</taxon>
        <taxon>Orthoptera</taxon>
        <taxon>Caelifera</taxon>
        <taxon>Acrididea</taxon>
        <taxon>Acridomorpha</taxon>
        <taxon>Acridoidea</taxon>
        <taxon>Acrididae</taxon>
        <taxon>Catantopinae</taxon>
        <taxon>Xenocatantops</taxon>
    </lineage>
</organism>
<dbReference type="InterPro" id="IPR040077">
    <property type="entry name" value="GST_C_Theta"/>
</dbReference>
<dbReference type="Gene3D" id="1.20.1050.10">
    <property type="match status" value="1"/>
</dbReference>
<dbReference type="SUPFAM" id="SSF52833">
    <property type="entry name" value="Thioredoxin-like"/>
    <property type="match status" value="1"/>
</dbReference>
<dbReference type="CDD" id="cd03050">
    <property type="entry name" value="GST_N_Theta"/>
    <property type="match status" value="1"/>
</dbReference>
<feature type="domain" description="GST C-terminal" evidence="9">
    <location>
        <begin position="88"/>
        <end position="223"/>
    </location>
</feature>
<dbReference type="EMBL" id="MN227003">
    <property type="protein sequence ID" value="QII57463.1"/>
    <property type="molecule type" value="mRNA"/>
</dbReference>
<dbReference type="SFLD" id="SFLDS00019">
    <property type="entry name" value="Glutathione_Transferase_(cytos"/>
    <property type="match status" value="1"/>
</dbReference>
<dbReference type="SFLD" id="SFLDG00358">
    <property type="entry name" value="Main_(cytGST)"/>
    <property type="match status" value="1"/>
</dbReference>
<evidence type="ECO:0000256" key="3">
    <source>
        <dbReference type="ARBA" id="ARBA00011738"/>
    </source>
</evidence>
<dbReference type="Pfam" id="PF00043">
    <property type="entry name" value="GST_C"/>
    <property type="match status" value="1"/>
</dbReference>
<dbReference type="PANTHER" id="PTHR43917">
    <property type="match status" value="1"/>
</dbReference>
<dbReference type="PROSITE" id="PS50405">
    <property type="entry name" value="GST_CTER"/>
    <property type="match status" value="1"/>
</dbReference>
<dbReference type="InterPro" id="IPR051369">
    <property type="entry name" value="GST_Theta"/>
</dbReference>
<dbReference type="GO" id="GO:0006749">
    <property type="term" value="P:glutathione metabolic process"/>
    <property type="evidence" value="ECO:0007669"/>
    <property type="project" value="TreeGrafter"/>
</dbReference>
<dbReference type="PANTHER" id="PTHR43917:SF8">
    <property type="entry name" value="GH16740P-RELATED"/>
    <property type="match status" value="1"/>
</dbReference>
<evidence type="ECO:0000256" key="7">
    <source>
        <dbReference type="ARBA" id="ARBA00047960"/>
    </source>
</evidence>
<dbReference type="InterPro" id="IPR040079">
    <property type="entry name" value="Glutathione_S-Trfase"/>
</dbReference>
<dbReference type="InterPro" id="IPR004046">
    <property type="entry name" value="GST_C"/>
</dbReference>
<evidence type="ECO:0000256" key="6">
    <source>
        <dbReference type="ARBA" id="ARBA00022679"/>
    </source>
</evidence>
<dbReference type="AlphaFoldDB" id="A0A6G7K2Z4"/>
<protein>
    <recommendedName>
        <fullName evidence="4">glutathione transferase</fullName>
        <ecNumber evidence="4">2.5.1.18</ecNumber>
    </recommendedName>
</protein>
<proteinExistence type="evidence at transcript level"/>
<dbReference type="GO" id="GO:0005737">
    <property type="term" value="C:cytoplasm"/>
    <property type="evidence" value="ECO:0007669"/>
    <property type="project" value="UniProtKB-SubCell"/>
</dbReference>
<name>A0A6G7K2Z4_9ORTH</name>
<dbReference type="PROSITE" id="PS50404">
    <property type="entry name" value="GST_NTER"/>
    <property type="match status" value="1"/>
</dbReference>
<sequence length="231" mass="26579">MSLKVYYDLLSQPSRAVVLFLLANDIPFEAREMNLLHGEQFSEEFTKLNPIKKVPVIKDGDFTLTESVGILRYLCRERNVPDHWYPADSKKQARVDEYLEWQHTNTRSSCALYFLNKFMLPAIKGTQPNPETVARRERKMVETLNEVEEMWLKNKSYLAGDKISIADLLGACEIEQTRMAGYNPCEGRPKLSAWLERVRRDTLPHYDAVHAIVRKVTEKYGGVAPASISKL</sequence>
<dbReference type="InterPro" id="IPR036282">
    <property type="entry name" value="Glutathione-S-Trfase_C_sf"/>
</dbReference>
<comment type="subcellular location">
    <subcellularLocation>
        <location evidence="1">Cytoplasm</location>
    </subcellularLocation>
</comment>
<dbReference type="InterPro" id="IPR040075">
    <property type="entry name" value="GST_N_Theta"/>
</dbReference>
<comment type="similarity">
    <text evidence="2">Belongs to the GST superfamily. Theta family.</text>
</comment>
<dbReference type="InterPro" id="IPR036249">
    <property type="entry name" value="Thioredoxin-like_sf"/>
</dbReference>
<dbReference type="EC" id="2.5.1.18" evidence="4"/>
<dbReference type="InterPro" id="IPR004045">
    <property type="entry name" value="Glutathione_S-Trfase_N"/>
</dbReference>
<comment type="subunit">
    <text evidence="3">Homodimer.</text>
</comment>
<dbReference type="SUPFAM" id="SSF47616">
    <property type="entry name" value="GST C-terminal domain-like"/>
    <property type="match status" value="1"/>
</dbReference>